<protein>
    <submittedName>
        <fullName evidence="2">Transposase</fullName>
    </submittedName>
</protein>
<dbReference type="WBParaSite" id="Hba_05090">
    <property type="protein sequence ID" value="Hba_05090"/>
    <property type="gene ID" value="Hba_05090"/>
</dbReference>
<dbReference type="AlphaFoldDB" id="A0A1I7WJA3"/>
<dbReference type="Proteomes" id="UP000095283">
    <property type="component" value="Unplaced"/>
</dbReference>
<keyword evidence="1" id="KW-1185">Reference proteome</keyword>
<accession>A0A1I7WJA3</accession>
<organism evidence="1 2">
    <name type="scientific">Heterorhabditis bacteriophora</name>
    <name type="common">Entomopathogenic nematode worm</name>
    <dbReference type="NCBI Taxonomy" id="37862"/>
    <lineage>
        <taxon>Eukaryota</taxon>
        <taxon>Metazoa</taxon>
        <taxon>Ecdysozoa</taxon>
        <taxon>Nematoda</taxon>
        <taxon>Chromadorea</taxon>
        <taxon>Rhabditida</taxon>
        <taxon>Rhabditina</taxon>
        <taxon>Rhabditomorpha</taxon>
        <taxon>Strongyloidea</taxon>
        <taxon>Heterorhabditidae</taxon>
        <taxon>Heterorhabditis</taxon>
    </lineage>
</organism>
<sequence length="54" mass="6223">MHCENVKKLLGLALETKMSSFWIFDILEKPGISLYSRNRGARDANPSKYVYMIS</sequence>
<name>A0A1I7WJA3_HETBA</name>
<evidence type="ECO:0000313" key="2">
    <source>
        <dbReference type="WBParaSite" id="Hba_05090"/>
    </source>
</evidence>
<reference evidence="2" key="1">
    <citation type="submission" date="2016-11" db="UniProtKB">
        <authorList>
            <consortium name="WormBaseParasite"/>
        </authorList>
    </citation>
    <scope>IDENTIFICATION</scope>
</reference>
<evidence type="ECO:0000313" key="1">
    <source>
        <dbReference type="Proteomes" id="UP000095283"/>
    </source>
</evidence>
<proteinExistence type="predicted"/>